<gene>
    <name evidence="2" type="ORF">BGW38_010873</name>
</gene>
<feature type="region of interest" description="Disordered" evidence="1">
    <location>
        <begin position="809"/>
        <end position="843"/>
    </location>
</feature>
<feature type="compositionally biased region" description="Low complexity" evidence="1">
    <location>
        <begin position="1"/>
        <end position="14"/>
    </location>
</feature>
<feature type="compositionally biased region" description="Basic and acidic residues" evidence="1">
    <location>
        <begin position="721"/>
        <end position="731"/>
    </location>
</feature>
<protein>
    <submittedName>
        <fullName evidence="2">Uncharacterized protein</fullName>
    </submittedName>
</protein>
<sequence length="931" mass="96875">MTTLAPSAAATSAMPHPPRLHPSSPPLAPIPSQAAEALLSRARKLSSNAFERHAPHSSPSLGPSAFAEGEDPNRPSTERQPVSDPLDTDVLVTDALSPDHESGLGKVSTESTLIVSDGNTDNTRAQKNGEPSSAQTSGAINTLPSPRMGSISIETAVEDGDISDGEEIHPDAAAATASDVVAPKDGGSDPAEVQSNQDTTNDKSNCDTLTPGMHKISIDCPGAPTVIRATSADGSVSLAPTTATTTMTDSLLDTHVQPSIKYMEATTPTTMPQEERPTPSSLSSEESMSTTTSTITQGRPRALSVESQHQLLLHARPHSVHTSSTVSFTAGIDHERLSATSVGSTTDQLTHHRKHRSEMGPSSGLVLGILEALRANTELDSSIQPFNQAAATTPENTDTAAHLAIHPQDSIRPAHGTPTISIIDSFTITTTIPSRSSSPIITTTPPTAPSPPSSPVVTTPSSATAPSNVLTNKDESPAGSNRTSTDGVSTRPSRKDSIASTASTLSTTPSIRDSRLDNLIHEDSDTSHSSGSGSPKSKSKRASKLFGKLVPKFLHTSFTPATAGGSGGSPRSAQPVSPSPLSGQSAVAPRSSRSASFAGASSAGPMVGLSLSITPTSQKQLRKSMDKMTIQEETVLPGEMVLPTISTTVTETVEDWLTASPASVSTVPTMPVDKDGVPMAMPPISRRMSSFSSNLSAVCEDTKSVQSTFEAEFEAEFSQLPKDEENDREDQNNTTANVSSPPSSTKTKVNDTLPGSETQAAAEAAQNYWLSATSSVAAAGGIEPPSPYIIDENCDDEFFLNSVLNKTKRASSPPISGGHSASGSSRSSFSSGHPLSHPIAGSPVMTPPLTLSIATSTTSVNSVSGASPTSPYGNGIHQGAFTTTPSSAYPSSSYSNSGQYFLNHPAYHSPMQHPGLDEKRTRLRDAVGEWR</sequence>
<feature type="compositionally biased region" description="Low complexity" evidence="1">
    <location>
        <begin position="585"/>
        <end position="605"/>
    </location>
</feature>
<organism evidence="2 3">
    <name type="scientific">Lunasporangiospora selenospora</name>
    <dbReference type="NCBI Taxonomy" id="979761"/>
    <lineage>
        <taxon>Eukaryota</taxon>
        <taxon>Fungi</taxon>
        <taxon>Fungi incertae sedis</taxon>
        <taxon>Mucoromycota</taxon>
        <taxon>Mortierellomycotina</taxon>
        <taxon>Mortierellomycetes</taxon>
        <taxon>Mortierellales</taxon>
        <taxon>Mortierellaceae</taxon>
        <taxon>Lunasporangiospora</taxon>
    </lineage>
</organism>
<feature type="region of interest" description="Disordered" evidence="1">
    <location>
        <begin position="266"/>
        <end position="300"/>
    </location>
</feature>
<feature type="compositionally biased region" description="Basic and acidic residues" evidence="1">
    <location>
        <begin position="512"/>
        <end position="526"/>
    </location>
</feature>
<feature type="non-terminal residue" evidence="2">
    <location>
        <position position="931"/>
    </location>
</feature>
<reference evidence="2" key="1">
    <citation type="journal article" date="2020" name="Fungal Divers.">
        <title>Resolving the Mortierellaceae phylogeny through synthesis of multi-gene phylogenetics and phylogenomics.</title>
        <authorList>
            <person name="Vandepol N."/>
            <person name="Liber J."/>
            <person name="Desiro A."/>
            <person name="Na H."/>
            <person name="Kennedy M."/>
            <person name="Barry K."/>
            <person name="Grigoriev I.V."/>
            <person name="Miller A.N."/>
            <person name="O'Donnell K."/>
            <person name="Stajich J.E."/>
            <person name="Bonito G."/>
        </authorList>
    </citation>
    <scope>NUCLEOTIDE SEQUENCE</scope>
    <source>
        <strain evidence="2">KOD1015</strain>
    </source>
</reference>
<feature type="compositionally biased region" description="Low complexity" evidence="1">
    <location>
        <begin position="433"/>
        <end position="445"/>
    </location>
</feature>
<dbReference type="Proteomes" id="UP000780801">
    <property type="component" value="Unassembled WGS sequence"/>
</dbReference>
<comment type="caution">
    <text evidence="2">The sequence shown here is derived from an EMBL/GenBank/DDBJ whole genome shotgun (WGS) entry which is preliminary data.</text>
</comment>
<feature type="region of interest" description="Disordered" evidence="1">
    <location>
        <begin position="1"/>
        <end position="149"/>
    </location>
</feature>
<name>A0A9P6KF85_9FUNG</name>
<feature type="compositionally biased region" description="Low complexity" evidence="1">
    <location>
        <begin position="811"/>
        <end position="838"/>
    </location>
</feature>
<feature type="compositionally biased region" description="Polar residues" evidence="1">
    <location>
        <begin position="478"/>
        <end position="491"/>
    </location>
</feature>
<evidence type="ECO:0000313" key="2">
    <source>
        <dbReference type="EMBL" id="KAF9582701.1"/>
    </source>
</evidence>
<feature type="compositionally biased region" description="Polar residues" evidence="1">
    <location>
        <begin position="108"/>
        <end position="144"/>
    </location>
</feature>
<feature type="region of interest" description="Disordered" evidence="1">
    <location>
        <begin position="716"/>
        <end position="753"/>
    </location>
</feature>
<feature type="compositionally biased region" description="Low complexity" evidence="1">
    <location>
        <begin position="455"/>
        <end position="467"/>
    </location>
</feature>
<evidence type="ECO:0000313" key="3">
    <source>
        <dbReference type="Proteomes" id="UP000780801"/>
    </source>
</evidence>
<feature type="region of interest" description="Disordered" evidence="1">
    <location>
        <begin position="557"/>
        <end position="609"/>
    </location>
</feature>
<feature type="region of interest" description="Disordered" evidence="1">
    <location>
        <begin position="433"/>
        <end position="542"/>
    </location>
</feature>
<dbReference type="AlphaFoldDB" id="A0A9P6KF85"/>
<keyword evidence="3" id="KW-1185">Reference proteome</keyword>
<dbReference type="OrthoDB" id="2450128at2759"/>
<feature type="compositionally biased region" description="Low complexity" evidence="1">
    <location>
        <begin position="527"/>
        <end position="536"/>
    </location>
</feature>
<accession>A0A9P6KF85</accession>
<feature type="compositionally biased region" description="Polar residues" evidence="1">
    <location>
        <begin position="569"/>
        <end position="584"/>
    </location>
</feature>
<feature type="compositionally biased region" description="Low complexity" evidence="1">
    <location>
        <begin position="278"/>
        <end position="296"/>
    </location>
</feature>
<evidence type="ECO:0000256" key="1">
    <source>
        <dbReference type="SAM" id="MobiDB-lite"/>
    </source>
</evidence>
<proteinExistence type="predicted"/>
<feature type="compositionally biased region" description="Low complexity" evidence="1">
    <location>
        <begin position="498"/>
        <end position="511"/>
    </location>
</feature>
<dbReference type="EMBL" id="JAABOA010000956">
    <property type="protein sequence ID" value="KAF9582701.1"/>
    <property type="molecule type" value="Genomic_DNA"/>
</dbReference>
<feature type="region of interest" description="Disordered" evidence="1">
    <location>
        <begin position="180"/>
        <end position="204"/>
    </location>
</feature>
<feature type="compositionally biased region" description="Polar residues" evidence="1">
    <location>
        <begin position="732"/>
        <end position="747"/>
    </location>
</feature>